<organism evidence="10 11">
    <name type="scientific">Cellvibrio polysaccharolyticus</name>
    <dbReference type="NCBI Taxonomy" id="2082724"/>
    <lineage>
        <taxon>Bacteria</taxon>
        <taxon>Pseudomonadati</taxon>
        <taxon>Pseudomonadota</taxon>
        <taxon>Gammaproteobacteria</taxon>
        <taxon>Cellvibrionales</taxon>
        <taxon>Cellvibrionaceae</taxon>
        <taxon>Cellvibrio</taxon>
    </lineage>
</organism>
<dbReference type="InterPro" id="IPR050794">
    <property type="entry name" value="CPA2_transporter"/>
</dbReference>
<comment type="subcellular location">
    <subcellularLocation>
        <location evidence="1">Membrane</location>
        <topology evidence="1">Multi-pass membrane protein</topology>
    </subcellularLocation>
</comment>
<feature type="transmembrane region" description="Helical" evidence="8">
    <location>
        <begin position="170"/>
        <end position="194"/>
    </location>
</feature>
<dbReference type="InterPro" id="IPR006153">
    <property type="entry name" value="Cation/H_exchanger_TM"/>
</dbReference>
<dbReference type="Gene3D" id="1.20.1530.20">
    <property type="match status" value="1"/>
</dbReference>
<feature type="transmembrane region" description="Helical" evidence="8">
    <location>
        <begin position="33"/>
        <end position="50"/>
    </location>
</feature>
<name>A0A928V3T4_9GAMM</name>
<evidence type="ECO:0000256" key="6">
    <source>
        <dbReference type="ARBA" id="ARBA00023065"/>
    </source>
</evidence>
<dbReference type="EMBL" id="PRDL01000001">
    <property type="protein sequence ID" value="MBE8716072.1"/>
    <property type="molecule type" value="Genomic_DNA"/>
</dbReference>
<evidence type="ECO:0000256" key="7">
    <source>
        <dbReference type="ARBA" id="ARBA00023136"/>
    </source>
</evidence>
<keyword evidence="3" id="KW-0050">Antiport</keyword>
<evidence type="ECO:0000313" key="10">
    <source>
        <dbReference type="EMBL" id="MBE8716072.1"/>
    </source>
</evidence>
<dbReference type="InterPro" id="IPR038770">
    <property type="entry name" value="Na+/solute_symporter_sf"/>
</dbReference>
<reference evidence="10" key="1">
    <citation type="submission" date="2018-07" db="EMBL/GenBank/DDBJ databases">
        <title>Genome assembly of strain Ka43.</title>
        <authorList>
            <person name="Kukolya J."/>
            <person name="Nagy I."/>
            <person name="Horvath B."/>
            <person name="Toth A."/>
        </authorList>
    </citation>
    <scope>NUCLEOTIDE SEQUENCE</scope>
    <source>
        <strain evidence="10">KB43</strain>
    </source>
</reference>
<dbReference type="RefSeq" id="WP_193906889.1">
    <property type="nucleotide sequence ID" value="NZ_PRDL01000001.1"/>
</dbReference>
<evidence type="ECO:0000256" key="1">
    <source>
        <dbReference type="ARBA" id="ARBA00004141"/>
    </source>
</evidence>
<keyword evidence="11" id="KW-1185">Reference proteome</keyword>
<comment type="caution">
    <text evidence="10">The sequence shown here is derived from an EMBL/GenBank/DDBJ whole genome shotgun (WGS) entry which is preliminary data.</text>
</comment>
<keyword evidence="7 8" id="KW-0472">Membrane</keyword>
<feature type="transmembrane region" description="Helical" evidence="8">
    <location>
        <begin position="56"/>
        <end position="77"/>
    </location>
</feature>
<dbReference type="PANTHER" id="PTHR32468">
    <property type="entry name" value="CATION/H + ANTIPORTER"/>
    <property type="match status" value="1"/>
</dbReference>
<dbReference type="AlphaFoldDB" id="A0A928V3T4"/>
<dbReference type="GO" id="GO:1902600">
    <property type="term" value="P:proton transmembrane transport"/>
    <property type="evidence" value="ECO:0007669"/>
    <property type="project" value="InterPro"/>
</dbReference>
<feature type="transmembrane region" description="Helical" evidence="8">
    <location>
        <begin position="279"/>
        <end position="298"/>
    </location>
</feature>
<gene>
    <name evidence="10" type="ORF">C4F51_02590</name>
</gene>
<feature type="domain" description="Cation/H+ exchanger transmembrane" evidence="9">
    <location>
        <begin position="24"/>
        <end position="393"/>
    </location>
</feature>
<dbReference type="GO" id="GO:0015297">
    <property type="term" value="F:antiporter activity"/>
    <property type="evidence" value="ECO:0007669"/>
    <property type="project" value="UniProtKB-KW"/>
</dbReference>
<feature type="transmembrane region" description="Helical" evidence="8">
    <location>
        <begin position="343"/>
        <end position="364"/>
    </location>
</feature>
<dbReference type="GO" id="GO:0016020">
    <property type="term" value="C:membrane"/>
    <property type="evidence" value="ECO:0007669"/>
    <property type="project" value="UniProtKB-SubCell"/>
</dbReference>
<protein>
    <submittedName>
        <fullName evidence="10">Cation:proton antiporter</fullName>
    </submittedName>
</protein>
<proteinExistence type="predicted"/>
<feature type="transmembrane region" description="Helical" evidence="8">
    <location>
        <begin position="98"/>
        <end position="121"/>
    </location>
</feature>
<dbReference type="Proteomes" id="UP000652567">
    <property type="component" value="Unassembled WGS sequence"/>
</dbReference>
<evidence type="ECO:0000259" key="9">
    <source>
        <dbReference type="Pfam" id="PF00999"/>
    </source>
</evidence>
<keyword evidence="2" id="KW-0813">Transport</keyword>
<feature type="transmembrane region" description="Helical" evidence="8">
    <location>
        <begin position="253"/>
        <end position="272"/>
    </location>
</feature>
<keyword evidence="4 8" id="KW-0812">Transmembrane</keyword>
<feature type="transmembrane region" description="Helical" evidence="8">
    <location>
        <begin position="304"/>
        <end position="331"/>
    </location>
</feature>
<evidence type="ECO:0000256" key="3">
    <source>
        <dbReference type="ARBA" id="ARBA00022449"/>
    </source>
</evidence>
<feature type="transmembrane region" description="Helical" evidence="8">
    <location>
        <begin position="200"/>
        <end position="222"/>
    </location>
</feature>
<keyword evidence="6" id="KW-0406">Ion transport</keyword>
<evidence type="ECO:0000313" key="11">
    <source>
        <dbReference type="Proteomes" id="UP000652567"/>
    </source>
</evidence>
<dbReference type="Pfam" id="PF00999">
    <property type="entry name" value="Na_H_Exchanger"/>
    <property type="match status" value="1"/>
</dbReference>
<keyword evidence="5 8" id="KW-1133">Transmembrane helix</keyword>
<evidence type="ECO:0000256" key="4">
    <source>
        <dbReference type="ARBA" id="ARBA00022692"/>
    </source>
</evidence>
<evidence type="ECO:0000256" key="8">
    <source>
        <dbReference type="SAM" id="Phobius"/>
    </source>
</evidence>
<accession>A0A928V3T4</accession>
<dbReference type="PANTHER" id="PTHR32468:SF0">
    <property type="entry name" value="K(+)_H(+) ANTIPORTER 1"/>
    <property type="match status" value="1"/>
</dbReference>
<feature type="transmembrane region" description="Helical" evidence="8">
    <location>
        <begin position="6"/>
        <end position="26"/>
    </location>
</feature>
<feature type="transmembrane region" description="Helical" evidence="8">
    <location>
        <begin position="229"/>
        <end position="247"/>
    </location>
</feature>
<evidence type="ECO:0000256" key="2">
    <source>
        <dbReference type="ARBA" id="ARBA00022448"/>
    </source>
</evidence>
<feature type="transmembrane region" description="Helical" evidence="8">
    <location>
        <begin position="133"/>
        <end position="158"/>
    </location>
</feature>
<feature type="transmembrane region" description="Helical" evidence="8">
    <location>
        <begin position="370"/>
        <end position="392"/>
    </location>
</feature>
<evidence type="ECO:0000256" key="5">
    <source>
        <dbReference type="ARBA" id="ARBA00022989"/>
    </source>
</evidence>
<sequence length="410" mass="43066">MLSQLIPFLVDVGIFIVIPVSVWLLLRRTIPLAVLPIITGLVLAAIGWGAEHRPTPVPLSSQVGFLGVLLLAFTAGLESRFSPALANSRLPSTTPLRVVLSALHALILPFVAGCAAAWFFFNQLPGWELENVSPVFAALAIGLCIAVSALPVLIGVVRELRPEYQPLGGAALKLAVIDDVVLWTGLALLLMVAGNQTPTAWGSTHMLAVAALGGLALLGFVLQKLTVQLPVWLIVALAGSFLAAGSWSTSVLGLHALLGAYFGGVLFPPALIRRLPVERIGMFSLLFLAPLFFGYSGLRIEPDALGPVALLAAVGLLIIAMASKVFAVVIYPPIGGLQKYETYAIGALLQCKGLMEIVAATILLDHGLVSPSAFAALVTLAVLSTLLTGPLFHACFRGKNYGQQAVSDRA</sequence>